<dbReference type="InterPro" id="IPR003313">
    <property type="entry name" value="AraC-bd"/>
</dbReference>
<dbReference type="InterPro" id="IPR011051">
    <property type="entry name" value="RmlC_Cupin_sf"/>
</dbReference>
<name>A0ABN5F9N9_9FLAO</name>
<dbReference type="RefSeq" id="WP_208889562.1">
    <property type="nucleotide sequence ID" value="NZ_CP019336.1"/>
</dbReference>
<keyword evidence="1" id="KW-0805">Transcription regulation</keyword>
<dbReference type="Pfam" id="PF02311">
    <property type="entry name" value="AraC_binding"/>
    <property type="match status" value="1"/>
</dbReference>
<dbReference type="SUPFAM" id="SSF51182">
    <property type="entry name" value="RmlC-like cupins"/>
    <property type="match status" value="1"/>
</dbReference>
<dbReference type="PANTHER" id="PTHR11019:SF190">
    <property type="entry name" value="ARAC-FAMILY REGULATORY PROTEIN"/>
    <property type="match status" value="1"/>
</dbReference>
<dbReference type="InterPro" id="IPR009057">
    <property type="entry name" value="Homeodomain-like_sf"/>
</dbReference>
<feature type="domain" description="HTH araC/xylS-type" evidence="4">
    <location>
        <begin position="167"/>
        <end position="265"/>
    </location>
</feature>
<keyword evidence="2" id="KW-0238">DNA-binding</keyword>
<dbReference type="SUPFAM" id="SSF46689">
    <property type="entry name" value="Homeodomain-like"/>
    <property type="match status" value="2"/>
</dbReference>
<evidence type="ECO:0000256" key="1">
    <source>
        <dbReference type="ARBA" id="ARBA00023015"/>
    </source>
</evidence>
<dbReference type="Pfam" id="PF12833">
    <property type="entry name" value="HTH_18"/>
    <property type="match status" value="1"/>
</dbReference>
<dbReference type="InterPro" id="IPR018060">
    <property type="entry name" value="HTH_AraC"/>
</dbReference>
<organism evidence="5 6">
    <name type="scientific">Polaribacter sejongensis</name>
    <dbReference type="NCBI Taxonomy" id="985043"/>
    <lineage>
        <taxon>Bacteria</taxon>
        <taxon>Pseudomonadati</taxon>
        <taxon>Bacteroidota</taxon>
        <taxon>Flavobacteriia</taxon>
        <taxon>Flavobacteriales</taxon>
        <taxon>Flavobacteriaceae</taxon>
    </lineage>
</organism>
<dbReference type="Proteomes" id="UP000232721">
    <property type="component" value="Chromosome"/>
</dbReference>
<dbReference type="PROSITE" id="PS01124">
    <property type="entry name" value="HTH_ARAC_FAMILY_2"/>
    <property type="match status" value="1"/>
</dbReference>
<dbReference type="EMBL" id="CP019336">
    <property type="protein sequence ID" value="AUC23530.1"/>
    <property type="molecule type" value="Genomic_DNA"/>
</dbReference>
<proteinExistence type="predicted"/>
<dbReference type="Gene3D" id="1.10.10.60">
    <property type="entry name" value="Homeodomain-like"/>
    <property type="match status" value="2"/>
</dbReference>
<accession>A0ABN5F9N9</accession>
<dbReference type="PANTHER" id="PTHR11019">
    <property type="entry name" value="HTH-TYPE TRANSCRIPTIONAL REGULATOR NIMR"/>
    <property type="match status" value="1"/>
</dbReference>
<protein>
    <submittedName>
        <fullName evidence="5">AraC family transcriptional regulator</fullName>
    </submittedName>
</protein>
<keyword evidence="6" id="KW-1185">Reference proteome</keyword>
<dbReference type="InterPro" id="IPR014710">
    <property type="entry name" value="RmlC-like_jellyroll"/>
</dbReference>
<keyword evidence="3" id="KW-0804">Transcription</keyword>
<evidence type="ECO:0000259" key="4">
    <source>
        <dbReference type="PROSITE" id="PS01124"/>
    </source>
</evidence>
<evidence type="ECO:0000313" key="6">
    <source>
        <dbReference type="Proteomes" id="UP000232721"/>
    </source>
</evidence>
<evidence type="ECO:0000256" key="3">
    <source>
        <dbReference type="ARBA" id="ARBA00023163"/>
    </source>
</evidence>
<evidence type="ECO:0000313" key="5">
    <source>
        <dbReference type="EMBL" id="AUC23530.1"/>
    </source>
</evidence>
<dbReference type="SMART" id="SM00342">
    <property type="entry name" value="HTH_ARAC"/>
    <property type="match status" value="1"/>
</dbReference>
<dbReference type="Gene3D" id="2.60.120.10">
    <property type="entry name" value="Jelly Rolls"/>
    <property type="match status" value="1"/>
</dbReference>
<sequence length="272" mass="31937">MKKDYNPFQFLKDVDHIKDSIFIHHTKIEEQLPMHKHHKHQLSYIEGGVAFLNTPTNSYFLPARHFIWMPAGMEHNVELRSPFIMVRNLYFPVDLFPKDHKLRTMGIYPVTDLIKEMILFTEEWKGGFTKEQTHQHEFLIALRNVLMAVSRVPIPIALPTTKNELLKPILKYIHHNLEEPLKLNLVAKEFGMSSRSLSRIFREHIDISFLQYLKMTRVIRSMEMLLETNKSISEIAYACGYSSIGAFSNVFYQISHIRPVDFRKQNLKKGGK</sequence>
<reference evidence="5 6" key="1">
    <citation type="submission" date="2017-02" db="EMBL/GenBank/DDBJ databases">
        <title>Trade-off between light-utilization and light-protection in marine flavobacteria.</title>
        <authorList>
            <person name="Kumagai Y."/>
            <person name="Yoshizawa S."/>
            <person name="Kogure K."/>
            <person name="Iwasaki W."/>
        </authorList>
    </citation>
    <scope>NUCLEOTIDE SEQUENCE [LARGE SCALE GENOMIC DNA]</scope>
    <source>
        <strain evidence="5 6">KCTC 23670</strain>
    </source>
</reference>
<evidence type="ECO:0000256" key="2">
    <source>
        <dbReference type="ARBA" id="ARBA00023125"/>
    </source>
</evidence>
<gene>
    <name evidence="5" type="ORF">BTO15_16115</name>
</gene>